<keyword evidence="2 4" id="KW-0396">Initiation factor</keyword>
<comment type="function">
    <text evidence="4">Component of the eukaryotic translation initiation factor 3 (eIF-3) complex, which is involved in protein synthesis of a specialized repertoire of mRNAs and, together with other initiation factors, stimulates binding of mRNA and methionyl-tRNAi to the 40S ribosome. The eIF-3 complex specifically targets and initiates translation of a subset of mRNAs involved in cell proliferation.</text>
</comment>
<dbReference type="EMBL" id="JAACJJ010000058">
    <property type="protein sequence ID" value="KAF5309977.1"/>
    <property type="molecule type" value="Genomic_DNA"/>
</dbReference>
<dbReference type="PANTHER" id="PTHR13242:SF0">
    <property type="entry name" value="EUKARYOTIC TRANSLATION INITIATION FACTOR 3 SUBUNIT L"/>
    <property type="match status" value="1"/>
</dbReference>
<evidence type="ECO:0000313" key="8">
    <source>
        <dbReference type="Proteomes" id="UP000567179"/>
    </source>
</evidence>
<evidence type="ECO:0000313" key="7">
    <source>
        <dbReference type="EMBL" id="KAF5309977.1"/>
    </source>
</evidence>
<dbReference type="PROSITE" id="PS50250">
    <property type="entry name" value="PCI"/>
    <property type="match status" value="1"/>
</dbReference>
<dbReference type="Pfam" id="PF10255">
    <property type="entry name" value="Paf67"/>
    <property type="match status" value="1"/>
</dbReference>
<keyword evidence="1 4" id="KW-0963">Cytoplasm</keyword>
<gene>
    <name evidence="7" type="ORF">D9619_010463</name>
</gene>
<dbReference type="GO" id="GO:0016282">
    <property type="term" value="C:eukaryotic 43S preinitiation complex"/>
    <property type="evidence" value="ECO:0007669"/>
    <property type="project" value="UniProtKB-UniRule"/>
</dbReference>
<keyword evidence="3 4" id="KW-0648">Protein biosynthesis</keyword>
<evidence type="ECO:0000256" key="3">
    <source>
        <dbReference type="ARBA" id="ARBA00022917"/>
    </source>
</evidence>
<feature type="domain" description="PCI" evidence="6">
    <location>
        <begin position="333"/>
        <end position="563"/>
    </location>
</feature>
<dbReference type="InterPro" id="IPR000717">
    <property type="entry name" value="PCI_dom"/>
</dbReference>
<dbReference type="Proteomes" id="UP000567179">
    <property type="component" value="Unassembled WGS sequence"/>
</dbReference>
<protein>
    <recommendedName>
        <fullName evidence="4">Eukaryotic translation initiation factor 3 subunit L</fullName>
        <shortName evidence="4">eIF3l</shortName>
    </recommendedName>
</protein>
<dbReference type="GO" id="GO:0003743">
    <property type="term" value="F:translation initiation factor activity"/>
    <property type="evidence" value="ECO:0007669"/>
    <property type="project" value="UniProtKB-UniRule"/>
</dbReference>
<reference evidence="7 8" key="1">
    <citation type="journal article" date="2020" name="ISME J.">
        <title>Uncovering the hidden diversity of litter-decomposition mechanisms in mushroom-forming fungi.</title>
        <authorList>
            <person name="Floudas D."/>
            <person name="Bentzer J."/>
            <person name="Ahren D."/>
            <person name="Johansson T."/>
            <person name="Persson P."/>
            <person name="Tunlid A."/>
        </authorList>
    </citation>
    <scope>NUCLEOTIDE SEQUENCE [LARGE SCALE GENOMIC DNA]</scope>
    <source>
        <strain evidence="7 8">CBS 101986</strain>
    </source>
</reference>
<evidence type="ECO:0000256" key="2">
    <source>
        <dbReference type="ARBA" id="ARBA00022540"/>
    </source>
</evidence>
<evidence type="ECO:0000256" key="1">
    <source>
        <dbReference type="ARBA" id="ARBA00022490"/>
    </source>
</evidence>
<sequence>MATQRLALWNAEEDIEEDVDLSIAMESYPQNVQYEDSHIQGPHVDEATLVAMQAHMAQQQAYQQIPDVVKSFIVHFHKSVLENNLAEITVAYESGWNKYTEKFYSKTEWPEAEIIAPLVNDDPIFLILYRELYYRHVYSRLQPNIDDRFHSYENSCELFNYLLNSDGPVQLELPEQWLWDIIDEFIYQYQVFCTWRSKVGSKTQDELMMLSEGGPVWSSYSVLNVLYSLMQKSKINEYITATREGKSAEEIAEIVGEYGQRPLYRMLGYFSIIGLLRVHVHLGDFTLGLKMMDNVELNQKSPFTRVTACHVATYYYVGFCYVMLRRYPDAIRTFVTVLNFIMRMRQYHTRSYQYDQINKTADRMYALFAICHALSPSRLDDNIANIAKERYGEPYAKMSRGGPDSLIAFEELFIYACPKFITANPPPYDDPNALSALLTAAAEAESPTATSAPTPLNTDSTHRHLELFLADVTAQLQVPTLRSFLKLYTSLGAKKLANFLDADEEELVQEMMVLKQASRSISRVNVSGAEGASLLDGQTITTSDLNFVIDENMVHIAESTVGRRYAGWFIKNTERTQKILDDLKNLPLPTASGAKAAANNAPSGAPAGGESRPARTGQKVAWGGVKTAA</sequence>
<dbReference type="GO" id="GO:0001732">
    <property type="term" value="P:formation of cytoplasmic translation initiation complex"/>
    <property type="evidence" value="ECO:0007669"/>
    <property type="project" value="UniProtKB-UniRule"/>
</dbReference>
<comment type="subcellular location">
    <subcellularLocation>
        <location evidence="4">Cytoplasm</location>
    </subcellularLocation>
</comment>
<comment type="subunit">
    <text evidence="4">Component of the eukaryotic translation initiation factor 3 (eIF-3) complex.</text>
</comment>
<feature type="compositionally biased region" description="Low complexity" evidence="5">
    <location>
        <begin position="594"/>
        <end position="609"/>
    </location>
</feature>
<organism evidence="7 8">
    <name type="scientific">Psilocybe cf. subviscida</name>
    <dbReference type="NCBI Taxonomy" id="2480587"/>
    <lineage>
        <taxon>Eukaryota</taxon>
        <taxon>Fungi</taxon>
        <taxon>Dikarya</taxon>
        <taxon>Basidiomycota</taxon>
        <taxon>Agaricomycotina</taxon>
        <taxon>Agaricomycetes</taxon>
        <taxon>Agaricomycetidae</taxon>
        <taxon>Agaricales</taxon>
        <taxon>Agaricineae</taxon>
        <taxon>Strophariaceae</taxon>
        <taxon>Psilocybe</taxon>
    </lineage>
</organism>
<dbReference type="PANTHER" id="PTHR13242">
    <property type="entry name" value="EUKARYOTIC TRANSLATION INITIATION FACTOR 3"/>
    <property type="match status" value="1"/>
</dbReference>
<evidence type="ECO:0000259" key="6">
    <source>
        <dbReference type="PROSITE" id="PS50250"/>
    </source>
</evidence>
<evidence type="ECO:0000256" key="4">
    <source>
        <dbReference type="HAMAP-Rule" id="MF_03011"/>
    </source>
</evidence>
<dbReference type="GO" id="GO:0005852">
    <property type="term" value="C:eukaryotic translation initiation factor 3 complex"/>
    <property type="evidence" value="ECO:0007669"/>
    <property type="project" value="UniProtKB-UniRule"/>
</dbReference>
<accession>A0A8H5AS40</accession>
<dbReference type="InterPro" id="IPR019382">
    <property type="entry name" value="eIF3l"/>
</dbReference>
<dbReference type="GO" id="GO:0033290">
    <property type="term" value="C:eukaryotic 48S preinitiation complex"/>
    <property type="evidence" value="ECO:0007669"/>
    <property type="project" value="UniProtKB-UniRule"/>
</dbReference>
<dbReference type="AlphaFoldDB" id="A0A8H5AS40"/>
<dbReference type="HAMAP" id="MF_03011">
    <property type="entry name" value="eIF3l"/>
    <property type="match status" value="1"/>
</dbReference>
<dbReference type="OrthoDB" id="15082at2759"/>
<evidence type="ECO:0000256" key="5">
    <source>
        <dbReference type="SAM" id="MobiDB-lite"/>
    </source>
</evidence>
<proteinExistence type="inferred from homology"/>
<keyword evidence="8" id="KW-1185">Reference proteome</keyword>
<name>A0A8H5AS40_9AGAR</name>
<comment type="similarity">
    <text evidence="4">Belongs to the eIF-3 subunit L family.</text>
</comment>
<comment type="caution">
    <text evidence="7">The sequence shown here is derived from an EMBL/GenBank/DDBJ whole genome shotgun (WGS) entry which is preliminary data.</text>
</comment>
<feature type="region of interest" description="Disordered" evidence="5">
    <location>
        <begin position="594"/>
        <end position="629"/>
    </location>
</feature>